<keyword evidence="2" id="KW-1185">Reference proteome</keyword>
<dbReference type="EMBL" id="OZ019900">
    <property type="protein sequence ID" value="CAK9235307.1"/>
    <property type="molecule type" value="Genomic_DNA"/>
</dbReference>
<organism evidence="1 2">
    <name type="scientific">Sphagnum troendelagicum</name>
    <dbReference type="NCBI Taxonomy" id="128251"/>
    <lineage>
        <taxon>Eukaryota</taxon>
        <taxon>Viridiplantae</taxon>
        <taxon>Streptophyta</taxon>
        <taxon>Embryophyta</taxon>
        <taxon>Bryophyta</taxon>
        <taxon>Sphagnophytina</taxon>
        <taxon>Sphagnopsida</taxon>
        <taxon>Sphagnales</taxon>
        <taxon>Sphagnaceae</taxon>
        <taxon>Sphagnum</taxon>
    </lineage>
</organism>
<protein>
    <submittedName>
        <fullName evidence="1">Uncharacterized protein</fullName>
    </submittedName>
</protein>
<proteinExistence type="predicted"/>
<accession>A0ABP0V1K5</accession>
<gene>
    <name evidence="1" type="ORF">CSSPTR1EN2_LOCUS22651</name>
</gene>
<evidence type="ECO:0000313" key="1">
    <source>
        <dbReference type="EMBL" id="CAK9235307.1"/>
    </source>
</evidence>
<dbReference type="Proteomes" id="UP001497512">
    <property type="component" value="Chromosome 8"/>
</dbReference>
<reference evidence="1" key="1">
    <citation type="submission" date="2024-02" db="EMBL/GenBank/DDBJ databases">
        <authorList>
            <consortium name="ELIXIR-Norway"/>
            <consortium name="Elixir Norway"/>
        </authorList>
    </citation>
    <scope>NUCLEOTIDE SEQUENCE</scope>
</reference>
<evidence type="ECO:0000313" key="2">
    <source>
        <dbReference type="Proteomes" id="UP001497512"/>
    </source>
</evidence>
<name>A0ABP0V1K5_9BRYO</name>
<sequence length="73" mass="8257">MHLGSTEFPSGSEAGGVPGHLSRQECLYYHGVRKRGFSLVTVVDQLASRSRSIFYLTGSCIFEYSNLWRWAQE</sequence>